<dbReference type="GO" id="GO:0006950">
    <property type="term" value="P:response to stress"/>
    <property type="evidence" value="ECO:0007669"/>
    <property type="project" value="TreeGrafter"/>
</dbReference>
<proteinExistence type="predicted"/>
<dbReference type="SUPFAM" id="SSF46785">
    <property type="entry name" value="Winged helix' DNA-binding domain"/>
    <property type="match status" value="1"/>
</dbReference>
<organism evidence="2 3">
    <name type="scientific">Nocardia stercoris</name>
    <dbReference type="NCBI Taxonomy" id="2483361"/>
    <lineage>
        <taxon>Bacteria</taxon>
        <taxon>Bacillati</taxon>
        <taxon>Actinomycetota</taxon>
        <taxon>Actinomycetes</taxon>
        <taxon>Mycobacteriales</taxon>
        <taxon>Nocardiaceae</taxon>
        <taxon>Nocardia</taxon>
    </lineage>
</organism>
<dbReference type="SMART" id="SM00347">
    <property type="entry name" value="HTH_MARR"/>
    <property type="match status" value="1"/>
</dbReference>
<accession>A0A3M2L402</accession>
<dbReference type="InterPro" id="IPR036390">
    <property type="entry name" value="WH_DNA-bd_sf"/>
</dbReference>
<dbReference type="AlphaFoldDB" id="A0A3M2L402"/>
<dbReference type="GO" id="GO:0003700">
    <property type="term" value="F:DNA-binding transcription factor activity"/>
    <property type="evidence" value="ECO:0007669"/>
    <property type="project" value="InterPro"/>
</dbReference>
<dbReference type="InterPro" id="IPR039422">
    <property type="entry name" value="MarR/SlyA-like"/>
</dbReference>
<evidence type="ECO:0000313" key="3">
    <source>
        <dbReference type="Proteomes" id="UP000279275"/>
    </source>
</evidence>
<gene>
    <name evidence="2" type="ORF">EBN03_19055</name>
</gene>
<dbReference type="PANTHER" id="PTHR33164">
    <property type="entry name" value="TRANSCRIPTIONAL REGULATOR, MARR FAMILY"/>
    <property type="match status" value="1"/>
</dbReference>
<dbReference type="Pfam" id="PF01047">
    <property type="entry name" value="MarR"/>
    <property type="match status" value="1"/>
</dbReference>
<evidence type="ECO:0000259" key="1">
    <source>
        <dbReference type="PROSITE" id="PS50995"/>
    </source>
</evidence>
<dbReference type="Proteomes" id="UP000279275">
    <property type="component" value="Unassembled WGS sequence"/>
</dbReference>
<dbReference type="EMBL" id="RFFH01000007">
    <property type="protein sequence ID" value="RMI31440.1"/>
    <property type="molecule type" value="Genomic_DNA"/>
</dbReference>
<keyword evidence="3" id="KW-1185">Reference proteome</keyword>
<feature type="domain" description="HTH marR-type" evidence="1">
    <location>
        <begin position="17"/>
        <end position="149"/>
    </location>
</feature>
<dbReference type="RefSeq" id="WP_122189390.1">
    <property type="nucleotide sequence ID" value="NZ_RFFH01000007.1"/>
</dbReference>
<reference evidence="2 3" key="1">
    <citation type="submission" date="2018-10" db="EMBL/GenBank/DDBJ databases">
        <title>Isolation from cow dung.</title>
        <authorList>
            <person name="Ling L."/>
        </authorList>
    </citation>
    <scope>NUCLEOTIDE SEQUENCE [LARGE SCALE GENOMIC DNA]</scope>
    <source>
        <strain evidence="2 3">NEAU-LL90</strain>
    </source>
</reference>
<protein>
    <submittedName>
        <fullName evidence="2">MarR family transcriptional regulator</fullName>
    </submittedName>
</protein>
<comment type="caution">
    <text evidence="2">The sequence shown here is derived from an EMBL/GenBank/DDBJ whole genome shotgun (WGS) entry which is preliminary data.</text>
</comment>
<dbReference type="PRINTS" id="PR00598">
    <property type="entry name" value="HTHMARR"/>
</dbReference>
<dbReference type="PANTHER" id="PTHR33164:SF106">
    <property type="entry name" value="TRANSCRIPTIONAL REGULATORY PROTEIN"/>
    <property type="match status" value="1"/>
</dbReference>
<dbReference type="PROSITE" id="PS50995">
    <property type="entry name" value="HTH_MARR_2"/>
    <property type="match status" value="1"/>
</dbReference>
<name>A0A3M2L402_9NOCA</name>
<dbReference type="OrthoDB" id="3173926at2"/>
<sequence length="160" mass="17601">MTSVSNGGDPRHRRRLETRIKDDLRRVHAQLGLLNRQVGARLRIKDADLECLDLIAAHGPIAPKELAGRAGIHPATLTGILDRLETAGWIVRERAADDRRSVAVRTRPERLAEIYGQFAGMNDAMDELCAEYSPAELELLAGFLERVGRAGQMATAALAR</sequence>
<dbReference type="InterPro" id="IPR000835">
    <property type="entry name" value="HTH_MarR-typ"/>
</dbReference>
<dbReference type="Gene3D" id="1.10.10.10">
    <property type="entry name" value="Winged helix-like DNA-binding domain superfamily/Winged helix DNA-binding domain"/>
    <property type="match status" value="1"/>
</dbReference>
<dbReference type="InterPro" id="IPR036388">
    <property type="entry name" value="WH-like_DNA-bd_sf"/>
</dbReference>
<evidence type="ECO:0000313" key="2">
    <source>
        <dbReference type="EMBL" id="RMI31440.1"/>
    </source>
</evidence>